<sequence length="176" mass="19469">MAGQQIARRSIQVHVAPEGLNVAEDSRISRPGWMGVNASQDVRGEIQEALANTSGAAQTILAGIRLIPYLPHLATAVCDGAKNMFLYHPRLTPSMLAELLPKVNNVVPEFVAAIDHPFSEDDMLQNSRGKHWFSIAGHVSTSETEWNTLKDARAVGVKDRCDPEEWLEKKIFPHHN</sequence>
<reference evidence="1" key="1">
    <citation type="submission" date="2020-11" db="EMBL/GenBank/DDBJ databases">
        <authorList>
            <consortium name="DOE Joint Genome Institute"/>
            <person name="Ahrendt S."/>
            <person name="Riley R."/>
            <person name="Andreopoulos W."/>
            <person name="Labutti K."/>
            <person name="Pangilinan J."/>
            <person name="Ruiz-Duenas F.J."/>
            <person name="Barrasa J.M."/>
            <person name="Sanchez-Garcia M."/>
            <person name="Camarero S."/>
            <person name="Miyauchi S."/>
            <person name="Serrano A."/>
            <person name="Linde D."/>
            <person name="Babiker R."/>
            <person name="Drula E."/>
            <person name="Ayuso-Fernandez I."/>
            <person name="Pacheco R."/>
            <person name="Padilla G."/>
            <person name="Ferreira P."/>
            <person name="Barriuso J."/>
            <person name="Kellner H."/>
            <person name="Castanera R."/>
            <person name="Alfaro M."/>
            <person name="Ramirez L."/>
            <person name="Pisabarro A.G."/>
            <person name="Kuo A."/>
            <person name="Tritt A."/>
            <person name="Lipzen A."/>
            <person name="He G."/>
            <person name="Yan M."/>
            <person name="Ng V."/>
            <person name="Cullen D."/>
            <person name="Martin F."/>
            <person name="Rosso M.-N."/>
            <person name="Henrissat B."/>
            <person name="Hibbett D."/>
            <person name="Martinez A.T."/>
            <person name="Grigoriev I.V."/>
        </authorList>
    </citation>
    <scope>NUCLEOTIDE SEQUENCE</scope>
    <source>
        <strain evidence="1">AH 40177</strain>
    </source>
</reference>
<organism evidence="1 2">
    <name type="scientific">Rhodocollybia butyracea</name>
    <dbReference type="NCBI Taxonomy" id="206335"/>
    <lineage>
        <taxon>Eukaryota</taxon>
        <taxon>Fungi</taxon>
        <taxon>Dikarya</taxon>
        <taxon>Basidiomycota</taxon>
        <taxon>Agaricomycotina</taxon>
        <taxon>Agaricomycetes</taxon>
        <taxon>Agaricomycetidae</taxon>
        <taxon>Agaricales</taxon>
        <taxon>Marasmiineae</taxon>
        <taxon>Omphalotaceae</taxon>
        <taxon>Rhodocollybia</taxon>
    </lineage>
</organism>
<dbReference type="Proteomes" id="UP000772434">
    <property type="component" value="Unassembled WGS sequence"/>
</dbReference>
<evidence type="ECO:0000313" key="1">
    <source>
        <dbReference type="EMBL" id="KAF9058434.1"/>
    </source>
</evidence>
<keyword evidence="2" id="KW-1185">Reference proteome</keyword>
<dbReference type="OrthoDB" id="3010075at2759"/>
<gene>
    <name evidence="1" type="ORF">BDP27DRAFT_1241197</name>
</gene>
<dbReference type="EMBL" id="JADNRY010000382">
    <property type="protein sequence ID" value="KAF9058434.1"/>
    <property type="molecule type" value="Genomic_DNA"/>
</dbReference>
<protein>
    <submittedName>
        <fullName evidence="1">Uncharacterized protein</fullName>
    </submittedName>
</protein>
<comment type="caution">
    <text evidence="1">The sequence shown here is derived from an EMBL/GenBank/DDBJ whole genome shotgun (WGS) entry which is preliminary data.</text>
</comment>
<name>A0A9P5P7T5_9AGAR</name>
<proteinExistence type="predicted"/>
<accession>A0A9P5P7T5</accession>
<dbReference type="AlphaFoldDB" id="A0A9P5P7T5"/>
<evidence type="ECO:0000313" key="2">
    <source>
        <dbReference type="Proteomes" id="UP000772434"/>
    </source>
</evidence>